<dbReference type="AlphaFoldDB" id="A0A6A6IVY5"/>
<protein>
    <submittedName>
        <fullName evidence="2">Uncharacterized protein</fullName>
    </submittedName>
</protein>
<proteinExistence type="predicted"/>
<name>A0A6A6IVY5_9PLEO</name>
<evidence type="ECO:0000313" key="2">
    <source>
        <dbReference type="EMBL" id="KAF2254574.1"/>
    </source>
</evidence>
<dbReference type="Proteomes" id="UP000800094">
    <property type="component" value="Unassembled WGS sequence"/>
</dbReference>
<keyword evidence="1" id="KW-1133">Transmembrane helix</keyword>
<evidence type="ECO:0000313" key="3">
    <source>
        <dbReference type="Proteomes" id="UP000800094"/>
    </source>
</evidence>
<reference evidence="2" key="1">
    <citation type="journal article" date="2020" name="Stud. Mycol.">
        <title>101 Dothideomycetes genomes: a test case for predicting lifestyles and emergence of pathogens.</title>
        <authorList>
            <person name="Haridas S."/>
            <person name="Albert R."/>
            <person name="Binder M."/>
            <person name="Bloem J."/>
            <person name="Labutti K."/>
            <person name="Salamov A."/>
            <person name="Andreopoulos B."/>
            <person name="Baker S."/>
            <person name="Barry K."/>
            <person name="Bills G."/>
            <person name="Bluhm B."/>
            <person name="Cannon C."/>
            <person name="Castanera R."/>
            <person name="Culley D."/>
            <person name="Daum C."/>
            <person name="Ezra D."/>
            <person name="Gonzalez J."/>
            <person name="Henrissat B."/>
            <person name="Kuo A."/>
            <person name="Liang C."/>
            <person name="Lipzen A."/>
            <person name="Lutzoni F."/>
            <person name="Magnuson J."/>
            <person name="Mondo S."/>
            <person name="Nolan M."/>
            <person name="Ohm R."/>
            <person name="Pangilinan J."/>
            <person name="Park H.-J."/>
            <person name="Ramirez L."/>
            <person name="Alfaro M."/>
            <person name="Sun H."/>
            <person name="Tritt A."/>
            <person name="Yoshinaga Y."/>
            <person name="Zwiers L.-H."/>
            <person name="Turgeon B."/>
            <person name="Goodwin S."/>
            <person name="Spatafora J."/>
            <person name="Crous P."/>
            <person name="Grigoriev I."/>
        </authorList>
    </citation>
    <scope>NUCLEOTIDE SEQUENCE</scope>
    <source>
        <strain evidence="2">CBS 122368</strain>
    </source>
</reference>
<sequence>MYFNNCRLSVSSPFSYHHHIALIITKNHFGPVFDSTIAFSPPHQCSAPVSSHCSTRRATQDSTAFGAAPSTVHPNTVYQNHAFKPTTHRAPNWSPKLTMSRMAGLHIPHGWVVLVIVDCGLFGGALATPLQTRRLQIAYGLSVWGFNVLYTMWMMRCFDRLIERIMNPIRARVARARLRRDP</sequence>
<accession>A0A6A6IVY5</accession>
<dbReference type="EMBL" id="ML987190">
    <property type="protein sequence ID" value="KAF2254574.1"/>
    <property type="molecule type" value="Genomic_DNA"/>
</dbReference>
<dbReference type="RefSeq" id="XP_033689578.1">
    <property type="nucleotide sequence ID" value="XM_033832678.1"/>
</dbReference>
<feature type="transmembrane region" description="Helical" evidence="1">
    <location>
        <begin position="111"/>
        <end position="130"/>
    </location>
</feature>
<dbReference type="GeneID" id="54586008"/>
<keyword evidence="3" id="KW-1185">Reference proteome</keyword>
<gene>
    <name evidence="2" type="ORF">BU26DRAFT_559249</name>
</gene>
<evidence type="ECO:0000256" key="1">
    <source>
        <dbReference type="SAM" id="Phobius"/>
    </source>
</evidence>
<feature type="transmembrane region" description="Helical" evidence="1">
    <location>
        <begin position="136"/>
        <end position="155"/>
    </location>
</feature>
<organism evidence="2 3">
    <name type="scientific">Trematosphaeria pertusa</name>
    <dbReference type="NCBI Taxonomy" id="390896"/>
    <lineage>
        <taxon>Eukaryota</taxon>
        <taxon>Fungi</taxon>
        <taxon>Dikarya</taxon>
        <taxon>Ascomycota</taxon>
        <taxon>Pezizomycotina</taxon>
        <taxon>Dothideomycetes</taxon>
        <taxon>Pleosporomycetidae</taxon>
        <taxon>Pleosporales</taxon>
        <taxon>Massarineae</taxon>
        <taxon>Trematosphaeriaceae</taxon>
        <taxon>Trematosphaeria</taxon>
    </lineage>
</organism>
<keyword evidence="1" id="KW-0472">Membrane</keyword>
<keyword evidence="1" id="KW-0812">Transmembrane</keyword>